<feature type="region of interest" description="Disordered" evidence="1">
    <location>
        <begin position="1"/>
        <end position="21"/>
    </location>
</feature>
<evidence type="ECO:0000313" key="3">
    <source>
        <dbReference type="Proteomes" id="UP000487350"/>
    </source>
</evidence>
<proteinExistence type="predicted"/>
<organism evidence="2 3">
    <name type="scientific">Caenimonas koreensis DSM 17982</name>
    <dbReference type="NCBI Taxonomy" id="1121255"/>
    <lineage>
        <taxon>Bacteria</taxon>
        <taxon>Pseudomonadati</taxon>
        <taxon>Pseudomonadota</taxon>
        <taxon>Betaproteobacteria</taxon>
        <taxon>Burkholderiales</taxon>
        <taxon>Comamonadaceae</taxon>
        <taxon>Caenimonas</taxon>
    </lineage>
</organism>
<evidence type="ECO:0000313" key="2">
    <source>
        <dbReference type="EMBL" id="MRD49154.1"/>
    </source>
</evidence>
<accession>A0A844AYN7</accession>
<gene>
    <name evidence="2" type="ORF">GHT07_17905</name>
</gene>
<dbReference type="Proteomes" id="UP000487350">
    <property type="component" value="Unassembled WGS sequence"/>
</dbReference>
<evidence type="ECO:0000256" key="1">
    <source>
        <dbReference type="SAM" id="MobiDB-lite"/>
    </source>
</evidence>
<protein>
    <submittedName>
        <fullName evidence="2">Uncharacterized protein</fullName>
    </submittedName>
</protein>
<dbReference type="RefSeq" id="WP_153586466.1">
    <property type="nucleotide sequence ID" value="NZ_WJBU01000020.1"/>
</dbReference>
<dbReference type="AlphaFoldDB" id="A0A844AYN7"/>
<dbReference type="EMBL" id="WJBU01000020">
    <property type="protein sequence ID" value="MRD49154.1"/>
    <property type="molecule type" value="Genomic_DNA"/>
</dbReference>
<reference evidence="2 3" key="1">
    <citation type="submission" date="2019-11" db="EMBL/GenBank/DDBJ databases">
        <title>Caenimonas koreensis gen. nov., sp. nov., isolated from activated sludge.</title>
        <authorList>
            <person name="Seung H.R."/>
        </authorList>
    </citation>
    <scope>NUCLEOTIDE SEQUENCE [LARGE SCALE GENOMIC DNA]</scope>
    <source>
        <strain evidence="2 3">EMB320</strain>
    </source>
</reference>
<comment type="caution">
    <text evidence="2">The sequence shown here is derived from an EMBL/GenBank/DDBJ whole genome shotgun (WGS) entry which is preliminary data.</text>
</comment>
<keyword evidence="3" id="KW-1185">Reference proteome</keyword>
<name>A0A844AYN7_9BURK</name>
<sequence>MKNKKQTKVTKEKAGPVAPKKRVKVGEAIAALARGARLTDRDLEIMNRARTSEPVIPMRFD</sequence>